<proteinExistence type="predicted"/>
<accession>A0ACC1RPA2</accession>
<comment type="caution">
    <text evidence="1">The sequence shown here is derived from an EMBL/GenBank/DDBJ whole genome shotgun (WGS) entry which is preliminary data.</text>
</comment>
<evidence type="ECO:0000313" key="2">
    <source>
        <dbReference type="Proteomes" id="UP001148629"/>
    </source>
</evidence>
<keyword evidence="2" id="KW-1185">Reference proteome</keyword>
<organism evidence="1 2">
    <name type="scientific">Fusarium decemcellulare</name>
    <dbReference type="NCBI Taxonomy" id="57161"/>
    <lineage>
        <taxon>Eukaryota</taxon>
        <taxon>Fungi</taxon>
        <taxon>Dikarya</taxon>
        <taxon>Ascomycota</taxon>
        <taxon>Pezizomycotina</taxon>
        <taxon>Sordariomycetes</taxon>
        <taxon>Hypocreomycetidae</taxon>
        <taxon>Hypocreales</taxon>
        <taxon>Nectriaceae</taxon>
        <taxon>Fusarium</taxon>
        <taxon>Fusarium decemcellulare species complex</taxon>
    </lineage>
</organism>
<gene>
    <name evidence="1" type="ORF">NM208_g13197</name>
</gene>
<sequence length="297" mass="34637">MLRQLGKSRHLTKVDPVLRKSILETWYGGNLDPETDYESLFELMQGLPLALAQAGSYLRETGMGVATYTRIYNQQWQILMSSDDNPLTGYQGSIVTTWTISLKEIERQSSDSINLLRLWAFLDNKQFWRGIFLAATKPFVSQFSLAHLAAGHGPDEHNYWVLEKRLLPYAERCSQWMRRHTFKLNESMTDARIMIYSIRQLGMLFYEQRMLVMAKETYHRALQAHENFPDDDEEMLWTVFVLGYLFRQQAMPRQAEEMLTRALEGFKSVLGPSTPKVHDVARDLQLLRRYLGRTISL</sequence>
<evidence type="ECO:0000313" key="1">
    <source>
        <dbReference type="EMBL" id="KAJ3521650.1"/>
    </source>
</evidence>
<dbReference type="EMBL" id="JANRMS010002625">
    <property type="protein sequence ID" value="KAJ3521650.1"/>
    <property type="molecule type" value="Genomic_DNA"/>
</dbReference>
<dbReference type="Proteomes" id="UP001148629">
    <property type="component" value="Unassembled WGS sequence"/>
</dbReference>
<name>A0ACC1RPA2_9HYPO</name>
<protein>
    <submittedName>
        <fullName evidence="1">Uncharacterized protein</fullName>
    </submittedName>
</protein>
<reference evidence="1" key="1">
    <citation type="submission" date="2022-08" db="EMBL/GenBank/DDBJ databases">
        <title>Genome Sequence of Fusarium decemcellulare.</title>
        <authorList>
            <person name="Buettner E."/>
        </authorList>
    </citation>
    <scope>NUCLEOTIDE SEQUENCE</scope>
    <source>
        <strain evidence="1">Babe19</strain>
    </source>
</reference>